<protein>
    <submittedName>
        <fullName evidence="1">Uncharacterized protein</fullName>
    </submittedName>
</protein>
<keyword evidence="2" id="KW-1185">Reference proteome</keyword>
<accession>A0A6A4DB18</accession>
<evidence type="ECO:0000313" key="2">
    <source>
        <dbReference type="Proteomes" id="UP000434957"/>
    </source>
</evidence>
<name>A0A6A4DB18_9STRA</name>
<dbReference type="AlphaFoldDB" id="A0A6A4DB18"/>
<evidence type="ECO:0000313" key="1">
    <source>
        <dbReference type="EMBL" id="KAE9305161.1"/>
    </source>
</evidence>
<sequence>MAPSRFLALLVGKGTAFVNAQVARKILLTPIDDGGPKKRKSLTIVTLCGGYLGYSVEKAPEIAYWSLQILQQAAIVLDYRLERESRDFSSMHSLVALFHGYQDLPFVRGIFSRLLRVSSPRDVALRKEVIEMLTLCLDHQKLVVTRASSRTRFTPAQSISVSYTSGKWPSKLPLDALSSSSLSVIAILFQLPM</sequence>
<dbReference type="Proteomes" id="UP000434957">
    <property type="component" value="Unassembled WGS sequence"/>
</dbReference>
<comment type="caution">
    <text evidence="1">The sequence shown here is derived from an EMBL/GenBank/DDBJ whole genome shotgun (WGS) entry which is preliminary data.</text>
</comment>
<organism evidence="1 2">
    <name type="scientific">Phytophthora rubi</name>
    <dbReference type="NCBI Taxonomy" id="129364"/>
    <lineage>
        <taxon>Eukaryota</taxon>
        <taxon>Sar</taxon>
        <taxon>Stramenopiles</taxon>
        <taxon>Oomycota</taxon>
        <taxon>Peronosporomycetes</taxon>
        <taxon>Peronosporales</taxon>
        <taxon>Peronosporaceae</taxon>
        <taxon>Phytophthora</taxon>
    </lineage>
</organism>
<gene>
    <name evidence="1" type="ORF">PR003_g21573</name>
</gene>
<proteinExistence type="predicted"/>
<dbReference type="EMBL" id="QXFT01002037">
    <property type="protein sequence ID" value="KAE9305161.1"/>
    <property type="molecule type" value="Genomic_DNA"/>
</dbReference>
<reference evidence="1 2" key="1">
    <citation type="submission" date="2018-08" db="EMBL/GenBank/DDBJ databases">
        <title>Genomic investigation of the strawberry pathogen Phytophthora fragariae indicates pathogenicity is determined by transcriptional variation in three key races.</title>
        <authorList>
            <person name="Adams T.M."/>
            <person name="Armitage A.D."/>
            <person name="Sobczyk M.K."/>
            <person name="Bates H.J."/>
            <person name="Dunwell J.M."/>
            <person name="Nellist C.F."/>
            <person name="Harrison R.J."/>
        </authorList>
    </citation>
    <scope>NUCLEOTIDE SEQUENCE [LARGE SCALE GENOMIC DNA]</scope>
    <source>
        <strain evidence="1 2">SCRP333</strain>
    </source>
</reference>